<dbReference type="HOGENOM" id="CLU_016938_0_0_1"/>
<dbReference type="STRING" id="336963.C4JPD2"/>
<organism evidence="2 3">
    <name type="scientific">Uncinocarpus reesii (strain UAMH 1704)</name>
    <dbReference type="NCBI Taxonomy" id="336963"/>
    <lineage>
        <taxon>Eukaryota</taxon>
        <taxon>Fungi</taxon>
        <taxon>Dikarya</taxon>
        <taxon>Ascomycota</taxon>
        <taxon>Pezizomycotina</taxon>
        <taxon>Eurotiomycetes</taxon>
        <taxon>Eurotiomycetidae</taxon>
        <taxon>Onygenales</taxon>
        <taxon>Onygenaceae</taxon>
        <taxon>Uncinocarpus</taxon>
    </lineage>
</organism>
<protein>
    <submittedName>
        <fullName evidence="2">Uncharacterized protein</fullName>
    </submittedName>
</protein>
<feature type="compositionally biased region" description="Low complexity" evidence="1">
    <location>
        <begin position="59"/>
        <end position="68"/>
    </location>
</feature>
<dbReference type="OrthoDB" id="5350396at2759"/>
<dbReference type="EMBL" id="CH476616">
    <property type="protein sequence ID" value="EEP79668.1"/>
    <property type="molecule type" value="Genomic_DNA"/>
</dbReference>
<evidence type="ECO:0000313" key="2">
    <source>
        <dbReference type="EMBL" id="EEP79668.1"/>
    </source>
</evidence>
<dbReference type="OMA" id="TLLRMSM"/>
<reference evidence="3" key="1">
    <citation type="journal article" date="2009" name="Genome Res.">
        <title>Comparative genomic analyses of the human fungal pathogens Coccidioides and their relatives.</title>
        <authorList>
            <person name="Sharpton T.J."/>
            <person name="Stajich J.E."/>
            <person name="Rounsley S.D."/>
            <person name="Gardner M.J."/>
            <person name="Wortman J.R."/>
            <person name="Jordar V.S."/>
            <person name="Maiti R."/>
            <person name="Kodira C.D."/>
            <person name="Neafsey D.E."/>
            <person name="Zeng Q."/>
            <person name="Hung C.-Y."/>
            <person name="McMahan C."/>
            <person name="Muszewska A."/>
            <person name="Grynberg M."/>
            <person name="Mandel M.A."/>
            <person name="Kellner E.M."/>
            <person name="Barker B.M."/>
            <person name="Galgiani J.N."/>
            <person name="Orbach M.J."/>
            <person name="Kirkland T.N."/>
            <person name="Cole G.T."/>
            <person name="Henn M.R."/>
            <person name="Birren B.W."/>
            <person name="Taylor J.W."/>
        </authorList>
    </citation>
    <scope>NUCLEOTIDE SEQUENCE [LARGE SCALE GENOMIC DNA]</scope>
    <source>
        <strain evidence="3">UAMH 1704</strain>
    </source>
</reference>
<dbReference type="VEuPathDB" id="FungiDB:UREG_04514"/>
<dbReference type="eggNOG" id="ENOG502SAE9">
    <property type="taxonomic scope" value="Eukaryota"/>
</dbReference>
<evidence type="ECO:0000256" key="1">
    <source>
        <dbReference type="SAM" id="MobiDB-lite"/>
    </source>
</evidence>
<keyword evidence="3" id="KW-1185">Reference proteome</keyword>
<name>C4JPD2_UNCRE</name>
<feature type="compositionally biased region" description="Low complexity" evidence="1">
    <location>
        <begin position="31"/>
        <end position="44"/>
    </location>
</feature>
<dbReference type="RefSeq" id="XP_002544997.1">
    <property type="nucleotide sequence ID" value="XM_002544951.1"/>
</dbReference>
<dbReference type="Proteomes" id="UP000002058">
    <property type="component" value="Unassembled WGS sequence"/>
</dbReference>
<evidence type="ECO:0000313" key="3">
    <source>
        <dbReference type="Proteomes" id="UP000002058"/>
    </source>
</evidence>
<dbReference type="KEGG" id="ure:UREG_04514"/>
<dbReference type="AlphaFoldDB" id="C4JPD2"/>
<feature type="region of interest" description="Disordered" evidence="1">
    <location>
        <begin position="1"/>
        <end position="99"/>
    </location>
</feature>
<sequence>MAKERPLANCLEAPAKTSNVPSQDNPPGVPSSPLSSCPSTLPQPFSSPVKPRTSRKQQSLLTTTSTAPSPLPDNVSSDCEPKPLAPSQPSSFGTSFASSQRVIKDGQVVVTGSDGEDTDSALSLGSDYDDLLQMFVGPKGQRSPEKRTASSKWGLGVIPTTPPKYKFSLENLVEHAADDRETEANISKLKLAFQGSSDAGKVNKTPKQRSRMFRDDILASAIGENTNTDTMQRLKIAVDRTEAVDQNPATRERALLSGLVGESLAGKTLPDEVFYWILQAYRISTSIHPAHVEQMFRDLGARPDALSVQDIIFPDFRVFNRPKLRDYKYLLSALDVINGLANKLNNEARDVALKITLRLTLDEAAMRDCLVSRATQQAITSLLGERGTLFTVSELNELALGLFHTINDVALQSQLLKHICPVTPEIALFRCHLAALFFFQGKAFLDEPTEPVSYLQRMTSRLRDDRFNMGRSSSSEKEPFDYWELAAITSILNIAIDSATFEDSSLDREAEAKFNRAVDQLAEQVKITTSENFVVCAFERPRRRELGRDQKEREFDEQVPIPRKRW</sequence>
<dbReference type="InParanoid" id="C4JPD2"/>
<feature type="compositionally biased region" description="Polar residues" evidence="1">
    <location>
        <begin position="16"/>
        <end position="25"/>
    </location>
</feature>
<gene>
    <name evidence="2" type="ORF">UREG_04514</name>
</gene>
<proteinExistence type="predicted"/>
<feature type="compositionally biased region" description="Polar residues" evidence="1">
    <location>
        <begin position="87"/>
        <end position="99"/>
    </location>
</feature>
<accession>C4JPD2</accession>
<dbReference type="GeneID" id="8442379"/>